<name>M0ZYK6_SOLTU</name>
<dbReference type="Proteomes" id="UP000011115">
    <property type="component" value="Unassembled WGS sequence"/>
</dbReference>
<dbReference type="EnsemblPlants" id="PGSC0003DMT400010816">
    <property type="protein sequence ID" value="PGSC0003DMT400010816"/>
    <property type="gene ID" value="PGSC0003DMG400004227"/>
</dbReference>
<dbReference type="STRING" id="4113.M0ZYK6"/>
<sequence>MLYGAKCWPIEKSNARKMRVTEVRMLGWCGHTKRDKIRNEDTRAKVGVAPMENKMQ</sequence>
<keyword evidence="2" id="KW-1185">Reference proteome</keyword>
<accession>M0ZYK6</accession>
<dbReference type="HOGENOM" id="CLU_199335_0_0_1"/>
<dbReference type="PaxDb" id="4113-PGSC0003DMT400010816"/>
<evidence type="ECO:0000313" key="2">
    <source>
        <dbReference type="Proteomes" id="UP000011115"/>
    </source>
</evidence>
<reference evidence="1" key="2">
    <citation type="submission" date="2015-06" db="UniProtKB">
        <authorList>
            <consortium name="EnsemblPlants"/>
        </authorList>
    </citation>
    <scope>IDENTIFICATION</scope>
    <source>
        <strain evidence="1">DM1-3 516 R44</strain>
    </source>
</reference>
<reference evidence="2" key="1">
    <citation type="journal article" date="2011" name="Nature">
        <title>Genome sequence and analysis of the tuber crop potato.</title>
        <authorList>
            <consortium name="The Potato Genome Sequencing Consortium"/>
        </authorList>
    </citation>
    <scope>NUCLEOTIDE SEQUENCE [LARGE SCALE GENOMIC DNA]</scope>
    <source>
        <strain evidence="2">cv. DM1-3 516 R44</strain>
    </source>
</reference>
<protein>
    <submittedName>
        <fullName evidence="1">Reverse transcriptase</fullName>
    </submittedName>
</protein>
<organism evidence="1 2">
    <name type="scientific">Solanum tuberosum</name>
    <name type="common">Potato</name>
    <dbReference type="NCBI Taxonomy" id="4113"/>
    <lineage>
        <taxon>Eukaryota</taxon>
        <taxon>Viridiplantae</taxon>
        <taxon>Streptophyta</taxon>
        <taxon>Embryophyta</taxon>
        <taxon>Tracheophyta</taxon>
        <taxon>Spermatophyta</taxon>
        <taxon>Magnoliopsida</taxon>
        <taxon>eudicotyledons</taxon>
        <taxon>Gunneridae</taxon>
        <taxon>Pentapetalae</taxon>
        <taxon>asterids</taxon>
        <taxon>lamiids</taxon>
        <taxon>Solanales</taxon>
        <taxon>Solanaceae</taxon>
        <taxon>Solanoideae</taxon>
        <taxon>Solaneae</taxon>
        <taxon>Solanum</taxon>
    </lineage>
</organism>
<evidence type="ECO:0000313" key="1">
    <source>
        <dbReference type="EnsemblPlants" id="PGSC0003DMT400010816"/>
    </source>
</evidence>
<dbReference type="AlphaFoldDB" id="M0ZYK6"/>
<proteinExistence type="predicted"/>
<dbReference type="Gramene" id="PGSC0003DMT400010816">
    <property type="protein sequence ID" value="PGSC0003DMT400010816"/>
    <property type="gene ID" value="PGSC0003DMG400004227"/>
</dbReference>
<dbReference type="InParanoid" id="M0ZYK6"/>